<keyword evidence="3" id="KW-0963">Cytoplasm</keyword>
<evidence type="ECO:0000256" key="1">
    <source>
        <dbReference type="ARBA" id="ARBA00004201"/>
    </source>
</evidence>
<protein>
    <recommendedName>
        <fullName evidence="7">EDC4-like protein pdc1 beta-propeller domain-containing protein</fullName>
    </recommendedName>
</protein>
<evidence type="ECO:0000256" key="3">
    <source>
        <dbReference type="ARBA" id="ARBA00022490"/>
    </source>
</evidence>
<dbReference type="EMBL" id="ML996704">
    <property type="protein sequence ID" value="KAF2397122.1"/>
    <property type="molecule type" value="Genomic_DNA"/>
</dbReference>
<accession>A0A6G1HMA2</accession>
<dbReference type="InterPro" id="IPR055393">
    <property type="entry name" value="Beta-prop_EDC4L"/>
</dbReference>
<name>A0A6G1HMA2_9PEZI</name>
<feature type="region of interest" description="Disordered" evidence="6">
    <location>
        <begin position="20"/>
        <end position="58"/>
    </location>
</feature>
<feature type="compositionally biased region" description="Basic and acidic residues" evidence="6">
    <location>
        <begin position="34"/>
        <end position="49"/>
    </location>
</feature>
<feature type="domain" description="EDC4-like protein pdc1 beta-propeller" evidence="7">
    <location>
        <begin position="294"/>
        <end position="502"/>
    </location>
</feature>
<feature type="region of interest" description="Disordered" evidence="6">
    <location>
        <begin position="976"/>
        <end position="999"/>
    </location>
</feature>
<dbReference type="Proteomes" id="UP000799640">
    <property type="component" value="Unassembled WGS sequence"/>
</dbReference>
<dbReference type="SUPFAM" id="SSF50978">
    <property type="entry name" value="WD40 repeat-like"/>
    <property type="match status" value="1"/>
</dbReference>
<evidence type="ECO:0000256" key="2">
    <source>
        <dbReference type="ARBA" id="ARBA00009639"/>
    </source>
</evidence>
<reference evidence="8" key="1">
    <citation type="journal article" date="2020" name="Stud. Mycol.">
        <title>101 Dothideomycetes genomes: a test case for predicting lifestyles and emergence of pathogens.</title>
        <authorList>
            <person name="Haridas S."/>
            <person name="Albert R."/>
            <person name="Binder M."/>
            <person name="Bloem J."/>
            <person name="Labutti K."/>
            <person name="Salamov A."/>
            <person name="Andreopoulos B."/>
            <person name="Baker S."/>
            <person name="Barry K."/>
            <person name="Bills G."/>
            <person name="Bluhm B."/>
            <person name="Cannon C."/>
            <person name="Castanera R."/>
            <person name="Culley D."/>
            <person name="Daum C."/>
            <person name="Ezra D."/>
            <person name="Gonzalez J."/>
            <person name="Henrissat B."/>
            <person name="Kuo A."/>
            <person name="Liang C."/>
            <person name="Lipzen A."/>
            <person name="Lutzoni F."/>
            <person name="Magnuson J."/>
            <person name="Mondo S."/>
            <person name="Nolan M."/>
            <person name="Ohm R."/>
            <person name="Pangilinan J."/>
            <person name="Park H.-J."/>
            <person name="Ramirez L."/>
            <person name="Alfaro M."/>
            <person name="Sun H."/>
            <person name="Tritt A."/>
            <person name="Yoshinaga Y."/>
            <person name="Zwiers L.-H."/>
            <person name="Turgeon B."/>
            <person name="Goodwin S."/>
            <person name="Spatafora J."/>
            <person name="Crous P."/>
            <person name="Grigoriev I."/>
        </authorList>
    </citation>
    <scope>NUCLEOTIDE SEQUENCE</scope>
    <source>
        <strain evidence="8">CBS 262.69</strain>
    </source>
</reference>
<dbReference type="PANTHER" id="PTHR15598">
    <property type="entry name" value="ENHANCER OF MRNA-DECAPPING PROTEIN 4"/>
    <property type="match status" value="1"/>
</dbReference>
<keyword evidence="9" id="KW-1185">Reference proteome</keyword>
<evidence type="ECO:0000256" key="5">
    <source>
        <dbReference type="ARBA" id="ARBA00022737"/>
    </source>
</evidence>
<feature type="compositionally biased region" description="Basic and acidic residues" evidence="6">
    <location>
        <begin position="648"/>
        <end position="659"/>
    </location>
</feature>
<dbReference type="Gene3D" id="2.130.10.10">
    <property type="entry name" value="YVTN repeat-like/Quinoprotein amine dehydrogenase"/>
    <property type="match status" value="1"/>
</dbReference>
<dbReference type="PANTHER" id="PTHR15598:SF5">
    <property type="entry name" value="ENHANCER OF MRNA-DECAPPING PROTEIN 4"/>
    <property type="match status" value="1"/>
</dbReference>
<keyword evidence="5" id="KW-0677">Repeat</keyword>
<sequence>MPKPIAKSTVFTSVNPFEQFPPVLSQQHTPAQDDLNRAHHEPTEQRDTVSEAVNELGERVDQELEHALTQLTSEANGSSEPGLASIDARLAESQDVQEQETHRDIETEKSQELTDVKTAGEESSGGDNWEEVVEKQPKQICVFSFQLKPFVSIRIEHLTEPPMEVQEDMISDIARVKKDFDQIDRSLVCASQNVIAYPLKGGGFRLIQQEDGNHRQIFSSSKERIFNLSLSSNIKGNETKDVEAVLGTGVNGSVFWVPLANFPHNDHYGPKDEDRGFIFPPVQTQDENTSGGQLKTRVKATFRNPAIFAYGRGKNIYIIHPQIARHTAYTDRQSRVCNSEKYIKEHSLKISTEKAGKDFCFSTDDSIMVSLDKAGRMRFWDIRELTAPTYHSTIEPWNAVEVKVPLMTLATSHPSEKSWPTSVMFLDKDKPMVKGVASRYVLVGMKQNHTLQLWDLGLKKPVQEIHFPHSHESDAICSIAYHARSGILAVGHPTRNSIYLLHVSAPKYTLPILSQAKYVSMLANNDAAVPAPASTVIVSNVREYSLGSKGVVRSLEIIDDPTAQSQYGDQTAPLFSIYVMHSKGLSELRITRSHLGWSAEGKLMNSVDALEAGSITMTELKPPPVIVDEPVAGESPPPFAPTVTGNKPAKDAKPKDEPASTRVTKGQVAEILAKTESPANGSEKPDKKKKKKGNDTALQVTPIIAPTPQQPSATMREEDTAKTVSPSPQRKLMTATNKADAEVPKWATQLLKKDSPSSGPSIAEMQQKIEKLLTTELEGLYRKLAADKRVQDATGASRQDAVLRLVSTTLTENVESSLQTIVTEGLEKLTTGPLRELIASSIDSNISDVIADSIEGSVPRELEKSLLQVMNDQRTITAIGDTVFMKVAHHVEAQLMASLPPAIANIALSSAKQIASDVDRMFVERHRQLDMARQQDNSKLDRLINSVSQLQEMLHAVAEEQTRFQVETRAALSQMQHSAQPPLANAPAQAPAQEYEKSPEELERDNIRALLSERNLEAATVTWIRSQSQTELFDELFSQFSPTYLGQMDSLVQLSVAAAVTSSLNTYIPQRIAWLEYIISLINPHNPDYADGILYKILEVIQIRVHQAYVQIAENNTHDPILRKVGPLAKRIKELKDESSST</sequence>
<dbReference type="OrthoDB" id="21128at2759"/>
<comment type="subcellular location">
    <subcellularLocation>
        <location evidence="1">Cytoplasm</location>
        <location evidence="1">P-body</location>
    </subcellularLocation>
</comment>
<comment type="similarity">
    <text evidence="2">Belongs to the WD repeat EDC4 family.</text>
</comment>
<keyword evidence="4" id="KW-0853">WD repeat</keyword>
<organism evidence="8 9">
    <name type="scientific">Trichodelitschia bisporula</name>
    <dbReference type="NCBI Taxonomy" id="703511"/>
    <lineage>
        <taxon>Eukaryota</taxon>
        <taxon>Fungi</taxon>
        <taxon>Dikarya</taxon>
        <taxon>Ascomycota</taxon>
        <taxon>Pezizomycotina</taxon>
        <taxon>Dothideomycetes</taxon>
        <taxon>Dothideomycetes incertae sedis</taxon>
        <taxon>Phaeotrichales</taxon>
        <taxon>Phaeotrichaceae</taxon>
        <taxon>Trichodelitschia</taxon>
    </lineage>
</organism>
<dbReference type="GO" id="GO:0031087">
    <property type="term" value="P:deadenylation-independent decapping of nuclear-transcribed mRNA"/>
    <property type="evidence" value="ECO:0007669"/>
    <property type="project" value="InterPro"/>
</dbReference>
<dbReference type="GO" id="GO:0000932">
    <property type="term" value="C:P-body"/>
    <property type="evidence" value="ECO:0007669"/>
    <property type="project" value="UniProtKB-SubCell"/>
</dbReference>
<evidence type="ECO:0000256" key="6">
    <source>
        <dbReference type="SAM" id="MobiDB-lite"/>
    </source>
</evidence>
<feature type="compositionally biased region" description="Basic and acidic residues" evidence="6">
    <location>
        <begin position="99"/>
        <end position="120"/>
    </location>
</feature>
<dbReference type="Pfam" id="PF24106">
    <property type="entry name" value="Beta-prop_EDC4L"/>
    <property type="match status" value="1"/>
</dbReference>
<dbReference type="AlphaFoldDB" id="A0A6G1HMA2"/>
<proteinExistence type="inferred from homology"/>
<evidence type="ECO:0000259" key="7">
    <source>
        <dbReference type="Pfam" id="PF24106"/>
    </source>
</evidence>
<feature type="region of interest" description="Disordered" evidence="6">
    <location>
        <begin position="91"/>
        <end position="131"/>
    </location>
</feature>
<evidence type="ECO:0000313" key="8">
    <source>
        <dbReference type="EMBL" id="KAF2397122.1"/>
    </source>
</evidence>
<feature type="region of interest" description="Disordered" evidence="6">
    <location>
        <begin position="626"/>
        <end position="740"/>
    </location>
</feature>
<dbReference type="InterPro" id="IPR015943">
    <property type="entry name" value="WD40/YVTN_repeat-like_dom_sf"/>
</dbReference>
<dbReference type="InterPro" id="IPR036322">
    <property type="entry name" value="WD40_repeat_dom_sf"/>
</dbReference>
<dbReference type="InterPro" id="IPR045152">
    <property type="entry name" value="EDC4-like"/>
</dbReference>
<feature type="compositionally biased region" description="Low complexity" evidence="6">
    <location>
        <begin position="979"/>
        <end position="993"/>
    </location>
</feature>
<dbReference type="FunFam" id="2.130.10.10:FF:000817">
    <property type="entry name" value="WGS project CABT00000000 data, contig 2.15"/>
    <property type="match status" value="1"/>
</dbReference>
<evidence type="ECO:0000256" key="4">
    <source>
        <dbReference type="ARBA" id="ARBA00022574"/>
    </source>
</evidence>
<evidence type="ECO:0000313" key="9">
    <source>
        <dbReference type="Proteomes" id="UP000799640"/>
    </source>
</evidence>
<gene>
    <name evidence="8" type="ORF">EJ06DRAFT_482381</name>
</gene>